<organism evidence="7 8">
    <name type="scientific">Perkinsus chesapeaki</name>
    <name type="common">Clam parasite</name>
    <name type="synonym">Perkinsus andrewsi</name>
    <dbReference type="NCBI Taxonomy" id="330153"/>
    <lineage>
        <taxon>Eukaryota</taxon>
        <taxon>Sar</taxon>
        <taxon>Alveolata</taxon>
        <taxon>Perkinsozoa</taxon>
        <taxon>Perkinsea</taxon>
        <taxon>Perkinsida</taxon>
        <taxon>Perkinsidae</taxon>
        <taxon>Perkinsus</taxon>
    </lineage>
</organism>
<dbReference type="Gene3D" id="3.50.50.60">
    <property type="entry name" value="FAD/NAD(P)-binding domain"/>
    <property type="match status" value="1"/>
</dbReference>
<comment type="caution">
    <text evidence="7">The sequence shown here is derived from an EMBL/GenBank/DDBJ whole genome shotgun (WGS) entry which is preliminary data.</text>
</comment>
<keyword evidence="3" id="KW-0285">Flavoprotein</keyword>
<feature type="transmembrane region" description="Helical" evidence="5">
    <location>
        <begin position="88"/>
        <end position="114"/>
    </location>
</feature>
<feature type="transmembrane region" description="Helical" evidence="5">
    <location>
        <begin position="126"/>
        <end position="146"/>
    </location>
</feature>
<dbReference type="EMBL" id="JAAPAO010000002">
    <property type="protein sequence ID" value="KAF4678192.1"/>
    <property type="molecule type" value="Genomic_DNA"/>
</dbReference>
<dbReference type="GO" id="GO:0050660">
    <property type="term" value="F:flavin adenine dinucleotide binding"/>
    <property type="evidence" value="ECO:0007669"/>
    <property type="project" value="InterPro"/>
</dbReference>
<dbReference type="InterPro" id="IPR005226">
    <property type="entry name" value="UPF0014_fam"/>
</dbReference>
<keyword evidence="4" id="KW-0274">FAD</keyword>
<name>A0A7J6N2Q8_PERCH</name>
<keyword evidence="5" id="KW-1133">Transmembrane helix</keyword>
<dbReference type="InterPro" id="IPR012132">
    <property type="entry name" value="GMC_OxRdtase"/>
</dbReference>
<feature type="transmembrane region" description="Helical" evidence="5">
    <location>
        <begin position="223"/>
        <end position="245"/>
    </location>
</feature>
<dbReference type="PROSITE" id="PS00624">
    <property type="entry name" value="GMC_OXRED_2"/>
    <property type="match status" value="1"/>
</dbReference>
<dbReference type="PANTHER" id="PTHR11552:SF147">
    <property type="entry name" value="CHOLINE DEHYDROGENASE, MITOCHONDRIAL"/>
    <property type="match status" value="1"/>
</dbReference>
<dbReference type="Pfam" id="PF03649">
    <property type="entry name" value="UPF0014"/>
    <property type="match status" value="1"/>
</dbReference>
<dbReference type="SUPFAM" id="SSF51905">
    <property type="entry name" value="FAD/NAD(P)-binding domain"/>
    <property type="match status" value="1"/>
</dbReference>
<feature type="transmembrane region" description="Helical" evidence="5">
    <location>
        <begin position="33"/>
        <end position="56"/>
    </location>
</feature>
<dbReference type="InterPro" id="IPR036188">
    <property type="entry name" value="FAD/NAD-bd_sf"/>
</dbReference>
<dbReference type="InterPro" id="IPR000172">
    <property type="entry name" value="GMC_OxRdtase_N"/>
</dbReference>
<reference evidence="7 8" key="1">
    <citation type="submission" date="2020-04" db="EMBL/GenBank/DDBJ databases">
        <title>Perkinsus chesapeaki whole genome sequence.</title>
        <authorList>
            <person name="Bogema D.R."/>
        </authorList>
    </citation>
    <scope>NUCLEOTIDE SEQUENCE [LARGE SCALE GENOMIC DNA]</scope>
    <source>
        <strain evidence="7">ATCC PRA-425</strain>
    </source>
</reference>
<evidence type="ECO:0000313" key="8">
    <source>
        <dbReference type="Proteomes" id="UP000591131"/>
    </source>
</evidence>
<feature type="domain" description="Glucose-methanol-choline oxidoreductase N-terminal" evidence="6">
    <location>
        <begin position="561"/>
        <end position="575"/>
    </location>
</feature>
<dbReference type="InterPro" id="IPR007867">
    <property type="entry name" value="GMC_OxRtase_C"/>
</dbReference>
<evidence type="ECO:0000256" key="1">
    <source>
        <dbReference type="ARBA" id="ARBA00001974"/>
    </source>
</evidence>
<proteinExistence type="inferred from homology"/>
<evidence type="ECO:0000256" key="3">
    <source>
        <dbReference type="ARBA" id="ARBA00022630"/>
    </source>
</evidence>
<sequence>MPAPISPGGIGIAAACLSVNVIISLYMKLDIHWRVVVGAIRCVCQLLLLGLLFATVFSSDQIWPVVLMTIFMLGVASFEAYQRPKHTYPGFITTVIVAMTTSCFPMALIMTNFVLSLGSEWWHPRYYLPMLGMLTNNGMSAISLASDRLLTQLVDKKAAILAEMELSADPKQVILPIHREAVRVGMMPTLNTLAVVGLVAIPGMMAGQLLGGADPLTAAKYQIVVTIMIASTSSIASFAVTWLMLRDLTNKDGTLNIDLLQYRGSTDFVTRVVCESVARLARALKLVFCCGCLAAATHFDYIVLGAGSAGCVMAKRLSEDPDVKVAVIEAGRWHKGTWDWWKAAMPAALTFNLANRKYNWDYHTVPQKHMNNRRLHEPRGKMTGGSSGINAMVYVRGHALDFERWASEEGCSGWSYSEVLPYFKKSTTHELGENLYRGGSGPVYVRRGATGNELFKAFVDAGIQAGYPYTEDMNGKQQEGFGPMDMTVTADGKRCHAGLAYLNEASKKPNCSVITQAMVNRLVWEPSPDGAEKRCVGVEYIDHVGELRYVKASREIILAMGAVGTPQVLNLSGVGDPDDLRSLSIDPVIASQNVGQNLQDHLEFYVQYLCSKPVSLYPVATWRYPHLKALTGIEWFLKGTGLAASNHFDTGGFIRTRAGIRHPDFQYHFIPGCVVGQLDFLPHHGYQAHGGTMRPQSRGSIKLVSKDPRDEPLIDPNFLAVEEDMKDMREGLRRTIEIMEQPAFKDYYMESRLAPGPDLDLNSDEACDEWIKNSSHSAYHLSCTAAMGKVVDEHGRLYGASNVRVVDASAMPSMTSGNLNAPTLMMAEKFADHIRGRPYLKPIESDKQQPLWWENPHWQTEQR</sequence>
<evidence type="ECO:0000313" key="7">
    <source>
        <dbReference type="EMBL" id="KAF4678192.1"/>
    </source>
</evidence>
<dbReference type="NCBIfam" id="NF002550">
    <property type="entry name" value="PRK02106.1"/>
    <property type="match status" value="1"/>
</dbReference>
<dbReference type="Pfam" id="PF05199">
    <property type="entry name" value="GMC_oxred_C"/>
    <property type="match status" value="1"/>
</dbReference>
<comment type="cofactor">
    <cofactor evidence="1">
        <name>FAD</name>
        <dbReference type="ChEBI" id="CHEBI:57692"/>
    </cofactor>
</comment>
<protein>
    <recommendedName>
        <fullName evidence="6">Glucose-methanol-choline oxidoreductase N-terminal domain-containing protein</fullName>
    </recommendedName>
</protein>
<dbReference type="OrthoDB" id="269227at2759"/>
<evidence type="ECO:0000256" key="5">
    <source>
        <dbReference type="SAM" id="Phobius"/>
    </source>
</evidence>
<comment type="similarity">
    <text evidence="2">Belongs to the GMC oxidoreductase family.</text>
</comment>
<dbReference type="AlphaFoldDB" id="A0A7J6N2Q8"/>
<keyword evidence="5" id="KW-0472">Membrane</keyword>
<dbReference type="SUPFAM" id="SSF54373">
    <property type="entry name" value="FAD-linked reductases, C-terminal domain"/>
    <property type="match status" value="1"/>
</dbReference>
<feature type="transmembrane region" description="Helical" evidence="5">
    <location>
        <begin position="6"/>
        <end position="26"/>
    </location>
</feature>
<dbReference type="Gene3D" id="3.30.560.10">
    <property type="entry name" value="Glucose Oxidase, domain 3"/>
    <property type="match status" value="1"/>
</dbReference>
<keyword evidence="5" id="KW-0812">Transmembrane</keyword>
<evidence type="ECO:0000256" key="2">
    <source>
        <dbReference type="ARBA" id="ARBA00010790"/>
    </source>
</evidence>
<feature type="transmembrane region" description="Helical" evidence="5">
    <location>
        <begin position="189"/>
        <end position="211"/>
    </location>
</feature>
<feature type="transmembrane region" description="Helical" evidence="5">
    <location>
        <begin position="62"/>
        <end position="81"/>
    </location>
</feature>
<evidence type="ECO:0000256" key="4">
    <source>
        <dbReference type="ARBA" id="ARBA00022827"/>
    </source>
</evidence>
<dbReference type="Proteomes" id="UP000591131">
    <property type="component" value="Unassembled WGS sequence"/>
</dbReference>
<dbReference type="PANTHER" id="PTHR11552">
    <property type="entry name" value="GLUCOSE-METHANOL-CHOLINE GMC OXIDOREDUCTASE"/>
    <property type="match status" value="1"/>
</dbReference>
<evidence type="ECO:0000259" key="6">
    <source>
        <dbReference type="PROSITE" id="PS00624"/>
    </source>
</evidence>
<accession>A0A7J6N2Q8</accession>
<dbReference type="Pfam" id="PF00732">
    <property type="entry name" value="GMC_oxred_N"/>
    <property type="match status" value="1"/>
</dbReference>
<keyword evidence="8" id="KW-1185">Reference proteome</keyword>
<dbReference type="GO" id="GO:0016614">
    <property type="term" value="F:oxidoreductase activity, acting on CH-OH group of donors"/>
    <property type="evidence" value="ECO:0007669"/>
    <property type="project" value="InterPro"/>
</dbReference>
<gene>
    <name evidence="7" type="ORF">FOL47_003254</name>
</gene>